<dbReference type="Pfam" id="PF00005">
    <property type="entry name" value="ABC_tran"/>
    <property type="match status" value="1"/>
</dbReference>
<name>A0A414NW35_9FIRM</name>
<dbReference type="GO" id="GO:0016887">
    <property type="term" value="F:ATP hydrolysis activity"/>
    <property type="evidence" value="ECO:0007669"/>
    <property type="project" value="InterPro"/>
</dbReference>
<feature type="domain" description="ABC transporter" evidence="4">
    <location>
        <begin position="4"/>
        <end position="208"/>
    </location>
</feature>
<evidence type="ECO:0000313" key="6">
    <source>
        <dbReference type="Proteomes" id="UP000283442"/>
    </source>
</evidence>
<accession>A0A414NW35</accession>
<dbReference type="Proteomes" id="UP000283442">
    <property type="component" value="Unassembled WGS sequence"/>
</dbReference>
<dbReference type="RefSeq" id="WP_118176242.1">
    <property type="nucleotide sequence ID" value="NZ_JAQEAO010000005.1"/>
</dbReference>
<evidence type="ECO:0000259" key="4">
    <source>
        <dbReference type="PROSITE" id="PS50893"/>
    </source>
</evidence>
<reference evidence="5 6" key="1">
    <citation type="submission" date="2018-08" db="EMBL/GenBank/DDBJ databases">
        <title>A genome reference for cultivated species of the human gut microbiota.</title>
        <authorList>
            <person name="Zou Y."/>
            <person name="Xue W."/>
            <person name="Luo G."/>
        </authorList>
    </citation>
    <scope>NUCLEOTIDE SEQUENCE [LARGE SCALE GENOMIC DNA]</scope>
    <source>
        <strain evidence="5 6">AM25-21AC</strain>
    </source>
</reference>
<dbReference type="PANTHER" id="PTHR42939">
    <property type="entry name" value="ABC TRANSPORTER ATP-BINDING PROTEIN ALBC-RELATED"/>
    <property type="match status" value="1"/>
</dbReference>
<evidence type="ECO:0000256" key="3">
    <source>
        <dbReference type="ARBA" id="ARBA00022840"/>
    </source>
</evidence>
<organism evidence="5 6">
    <name type="scientific">Mitsuokella multacida</name>
    <dbReference type="NCBI Taxonomy" id="52226"/>
    <lineage>
        <taxon>Bacteria</taxon>
        <taxon>Bacillati</taxon>
        <taxon>Bacillota</taxon>
        <taxon>Negativicutes</taxon>
        <taxon>Selenomonadales</taxon>
        <taxon>Selenomonadaceae</taxon>
        <taxon>Mitsuokella</taxon>
    </lineage>
</organism>
<dbReference type="SMART" id="SM00382">
    <property type="entry name" value="AAA"/>
    <property type="match status" value="1"/>
</dbReference>
<dbReference type="Gene3D" id="3.40.50.300">
    <property type="entry name" value="P-loop containing nucleotide triphosphate hydrolases"/>
    <property type="match status" value="1"/>
</dbReference>
<comment type="caution">
    <text evidence="5">The sequence shown here is derived from an EMBL/GenBank/DDBJ whole genome shotgun (WGS) entry which is preliminary data.</text>
</comment>
<dbReference type="PROSITE" id="PS50893">
    <property type="entry name" value="ABC_TRANSPORTER_2"/>
    <property type="match status" value="1"/>
</dbReference>
<dbReference type="InterPro" id="IPR051782">
    <property type="entry name" value="ABC_Transporter_VariousFunc"/>
</dbReference>
<keyword evidence="2" id="KW-0547">Nucleotide-binding</keyword>
<evidence type="ECO:0000313" key="5">
    <source>
        <dbReference type="EMBL" id="RHF51265.1"/>
    </source>
</evidence>
<dbReference type="AlphaFoldDB" id="A0A414NW35"/>
<dbReference type="InterPro" id="IPR003439">
    <property type="entry name" value="ABC_transporter-like_ATP-bd"/>
</dbReference>
<dbReference type="OrthoDB" id="9804819at2"/>
<keyword evidence="1" id="KW-0813">Transport</keyword>
<dbReference type="SUPFAM" id="SSF52540">
    <property type="entry name" value="P-loop containing nucleoside triphosphate hydrolases"/>
    <property type="match status" value="1"/>
</dbReference>
<dbReference type="GO" id="GO:0005524">
    <property type="term" value="F:ATP binding"/>
    <property type="evidence" value="ECO:0007669"/>
    <property type="project" value="UniProtKB-KW"/>
</dbReference>
<keyword evidence="3 5" id="KW-0067">ATP-binding</keyword>
<evidence type="ECO:0000256" key="2">
    <source>
        <dbReference type="ARBA" id="ARBA00022741"/>
    </source>
</evidence>
<dbReference type="EMBL" id="QRHE01000007">
    <property type="protein sequence ID" value="RHF51265.1"/>
    <property type="molecule type" value="Genomic_DNA"/>
</dbReference>
<dbReference type="InterPro" id="IPR003593">
    <property type="entry name" value="AAA+_ATPase"/>
</dbReference>
<sequence length="210" mass="22500">MVSLTFSDVTKRFAGRTVIEHLSAELAGGTVTAVTGANGSGKSTLLKLAAKLLLPDEGKIVAKDGGQALSKASYRSRIGIVTPEFHAYPKLTARENLDFFLGFRRAAPLSPVQYEQLLARVGLASDQVAGKFVEHFSTGMRKRLHLAILLASEADIWLLDEPGANLDDAGRSMVRREARRAADAGKLVLLATNDREEEAVADACISLSGH</sequence>
<evidence type="ECO:0000256" key="1">
    <source>
        <dbReference type="ARBA" id="ARBA00022448"/>
    </source>
</evidence>
<protein>
    <submittedName>
        <fullName evidence="5">ABC transporter ATP-binding protein</fullName>
    </submittedName>
</protein>
<gene>
    <name evidence="5" type="ORF">DW674_07740</name>
</gene>
<proteinExistence type="predicted"/>
<dbReference type="PANTHER" id="PTHR42939:SF1">
    <property type="entry name" value="ABC TRANSPORTER ATP-BINDING PROTEIN ALBC-RELATED"/>
    <property type="match status" value="1"/>
</dbReference>
<dbReference type="InterPro" id="IPR027417">
    <property type="entry name" value="P-loop_NTPase"/>
</dbReference>